<evidence type="ECO:0000259" key="2">
    <source>
        <dbReference type="Pfam" id="PF12275"/>
    </source>
</evidence>
<reference evidence="3 4" key="1">
    <citation type="submission" date="2021-02" db="EMBL/GenBank/DDBJ databases">
        <title>De Novo genome assembly of isolated myxobacteria.</title>
        <authorList>
            <person name="Stevens D.C."/>
        </authorList>
    </citation>
    <scope>NUCLEOTIDE SEQUENCE [LARGE SCALE GENOMIC DNA]</scope>
    <source>
        <strain evidence="4">SCPEA02</strain>
    </source>
</reference>
<evidence type="ECO:0000313" key="3">
    <source>
        <dbReference type="EMBL" id="QSQ20659.1"/>
    </source>
</evidence>
<protein>
    <submittedName>
        <fullName evidence="3">DUF3616 domain-containing protein</fullName>
    </submittedName>
</protein>
<dbReference type="EMBL" id="CP071090">
    <property type="protein sequence ID" value="QSQ20659.1"/>
    <property type="molecule type" value="Genomic_DNA"/>
</dbReference>
<gene>
    <name evidence="3" type="ORF">JY651_36310</name>
</gene>
<dbReference type="Proteomes" id="UP000662747">
    <property type="component" value="Chromosome"/>
</dbReference>
<evidence type="ECO:0000256" key="1">
    <source>
        <dbReference type="SAM" id="MobiDB-lite"/>
    </source>
</evidence>
<keyword evidence="4" id="KW-1185">Reference proteome</keyword>
<dbReference type="RefSeq" id="WP_206722239.1">
    <property type="nucleotide sequence ID" value="NZ_CP071090.1"/>
</dbReference>
<evidence type="ECO:0000313" key="4">
    <source>
        <dbReference type="Proteomes" id="UP000662747"/>
    </source>
</evidence>
<feature type="domain" description="DUF3616" evidence="2">
    <location>
        <begin position="24"/>
        <end position="361"/>
    </location>
</feature>
<name>A0ABX7NTD4_9BACT</name>
<sequence length="366" mass="39896">MEQPQLLGRLLLKFDHADAAVPEDLSAAVRAPDGSVWVASDEHGVLHRLSPEEPRVFSHQQRHDVAGRLGVKGGEEMDIEALDLQDGHLWLVGSHSSVRKKPKGKGVEKDLARLATVQHEPARFLLARLPVPRHEKANAAPPGNGRGAKTKGAVTLEPSGGSRLVELLREDEHLGPFLVPAGAGAPPGALAIPSKDNGLDIEGLAVHGDRIFLGLRGPVLRGWAVLLELEVEDTGHGALEPKRKKKGGWYRKHFLHLDGLGIRELSRHGNDLLILAGPTLPLDGTIRLYRLRNGLNLTRSSLHEQEPGDLEPLFDVPRSEKADHAEGVALFSYFDEDDSVLVVYDSPAKQRRYGPHGVLADVFRLP</sequence>
<feature type="region of interest" description="Disordered" evidence="1">
    <location>
        <begin position="135"/>
        <end position="156"/>
    </location>
</feature>
<organism evidence="3 4">
    <name type="scientific">Pyxidicoccus parkwayensis</name>
    <dbReference type="NCBI Taxonomy" id="2813578"/>
    <lineage>
        <taxon>Bacteria</taxon>
        <taxon>Pseudomonadati</taxon>
        <taxon>Myxococcota</taxon>
        <taxon>Myxococcia</taxon>
        <taxon>Myxococcales</taxon>
        <taxon>Cystobacterineae</taxon>
        <taxon>Myxococcaceae</taxon>
        <taxon>Pyxidicoccus</taxon>
    </lineage>
</organism>
<proteinExistence type="predicted"/>
<accession>A0ABX7NTD4</accession>
<dbReference type="InterPro" id="IPR022060">
    <property type="entry name" value="DUF3616"/>
</dbReference>
<dbReference type="Pfam" id="PF12275">
    <property type="entry name" value="DUF3616"/>
    <property type="match status" value="1"/>
</dbReference>